<accession>A0A0L9VSK4</accession>
<name>A0A0L9VSK4_PHAAN</name>
<organism evidence="2 3">
    <name type="scientific">Phaseolus angularis</name>
    <name type="common">Azuki bean</name>
    <name type="synonym">Vigna angularis</name>
    <dbReference type="NCBI Taxonomy" id="3914"/>
    <lineage>
        <taxon>Eukaryota</taxon>
        <taxon>Viridiplantae</taxon>
        <taxon>Streptophyta</taxon>
        <taxon>Embryophyta</taxon>
        <taxon>Tracheophyta</taxon>
        <taxon>Spermatophyta</taxon>
        <taxon>Magnoliopsida</taxon>
        <taxon>eudicotyledons</taxon>
        <taxon>Gunneridae</taxon>
        <taxon>Pentapetalae</taxon>
        <taxon>rosids</taxon>
        <taxon>fabids</taxon>
        <taxon>Fabales</taxon>
        <taxon>Fabaceae</taxon>
        <taxon>Papilionoideae</taxon>
        <taxon>50 kb inversion clade</taxon>
        <taxon>NPAAA clade</taxon>
        <taxon>indigoferoid/millettioid clade</taxon>
        <taxon>Phaseoleae</taxon>
        <taxon>Vigna</taxon>
    </lineage>
</organism>
<feature type="compositionally biased region" description="Basic and acidic residues" evidence="1">
    <location>
        <begin position="166"/>
        <end position="175"/>
    </location>
</feature>
<dbReference type="EMBL" id="CM003381">
    <property type="protein sequence ID" value="KOM58051.1"/>
    <property type="molecule type" value="Genomic_DNA"/>
</dbReference>
<dbReference type="Gramene" id="KOM58051">
    <property type="protein sequence ID" value="KOM58051"/>
    <property type="gene ID" value="LR48_Vigan11g108400"/>
</dbReference>
<gene>
    <name evidence="2" type="ORF">LR48_Vigan11g108400</name>
</gene>
<evidence type="ECO:0000256" key="1">
    <source>
        <dbReference type="SAM" id="MobiDB-lite"/>
    </source>
</evidence>
<sequence length="291" mass="31415">MGLEEENRALMEMRIQPLSLRLEHKGSVIERVAVDGKLHLELRFVFAARGAAFIFVARGAAVRHFRTWSCGSSSLHLELRRVPVKDAAMLKSIKGHYRRPEALGNRPKPSVKGNYKRLIDDQRALGKSLVVSPLVNIEGQKPSVITEGQKPSNQVSQDASGQRPSRPRDFYDVENKAAAAAHPTTERLDRAEPAGGGERVAGDEVRAAEEAEEAEEECHNGVCDLLGARGVDVDEAKAKVSGNGGVDDAVPRAEVEDEVVGTEAALGGAREVGEGVQEDHDSGLDLTFGED</sequence>
<protein>
    <submittedName>
        <fullName evidence="2">Uncharacterized protein</fullName>
    </submittedName>
</protein>
<reference evidence="3" key="1">
    <citation type="journal article" date="2015" name="Proc. Natl. Acad. Sci. U.S.A.">
        <title>Genome sequencing of adzuki bean (Vigna angularis) provides insight into high starch and low fat accumulation and domestication.</title>
        <authorList>
            <person name="Yang K."/>
            <person name="Tian Z."/>
            <person name="Chen C."/>
            <person name="Luo L."/>
            <person name="Zhao B."/>
            <person name="Wang Z."/>
            <person name="Yu L."/>
            <person name="Li Y."/>
            <person name="Sun Y."/>
            <person name="Li W."/>
            <person name="Chen Y."/>
            <person name="Li Y."/>
            <person name="Zhang Y."/>
            <person name="Ai D."/>
            <person name="Zhao J."/>
            <person name="Shang C."/>
            <person name="Ma Y."/>
            <person name="Wu B."/>
            <person name="Wang M."/>
            <person name="Gao L."/>
            <person name="Sun D."/>
            <person name="Zhang P."/>
            <person name="Guo F."/>
            <person name="Wang W."/>
            <person name="Li Y."/>
            <person name="Wang J."/>
            <person name="Varshney R.K."/>
            <person name="Wang J."/>
            <person name="Ling H.Q."/>
            <person name="Wan P."/>
        </authorList>
    </citation>
    <scope>NUCLEOTIDE SEQUENCE</scope>
    <source>
        <strain evidence="3">cv. Jingnong 6</strain>
    </source>
</reference>
<evidence type="ECO:0000313" key="2">
    <source>
        <dbReference type="EMBL" id="KOM58051.1"/>
    </source>
</evidence>
<feature type="region of interest" description="Disordered" evidence="1">
    <location>
        <begin position="264"/>
        <end position="291"/>
    </location>
</feature>
<feature type="region of interest" description="Disordered" evidence="1">
    <location>
        <begin position="142"/>
        <end position="200"/>
    </location>
</feature>
<feature type="compositionally biased region" description="Polar residues" evidence="1">
    <location>
        <begin position="149"/>
        <end position="163"/>
    </location>
</feature>
<feature type="compositionally biased region" description="Basic and acidic residues" evidence="1">
    <location>
        <begin position="271"/>
        <end position="283"/>
    </location>
</feature>
<dbReference type="AlphaFoldDB" id="A0A0L9VSK4"/>
<proteinExistence type="predicted"/>
<dbReference type="Proteomes" id="UP000053144">
    <property type="component" value="Chromosome 11"/>
</dbReference>
<evidence type="ECO:0000313" key="3">
    <source>
        <dbReference type="Proteomes" id="UP000053144"/>
    </source>
</evidence>